<organism evidence="2 3">
    <name type="scientific">Roseiconus nitratireducens</name>
    <dbReference type="NCBI Taxonomy" id="2605748"/>
    <lineage>
        <taxon>Bacteria</taxon>
        <taxon>Pseudomonadati</taxon>
        <taxon>Planctomycetota</taxon>
        <taxon>Planctomycetia</taxon>
        <taxon>Pirellulales</taxon>
        <taxon>Pirellulaceae</taxon>
        <taxon>Roseiconus</taxon>
    </lineage>
</organism>
<keyword evidence="3" id="KW-1185">Reference proteome</keyword>
<gene>
    <name evidence="2" type="ORF">FYK55_00025</name>
</gene>
<reference evidence="2 3" key="1">
    <citation type="submission" date="2019-08" db="EMBL/GenBank/DDBJ databases">
        <authorList>
            <person name="Dhanesh K."/>
            <person name="Kumar G."/>
            <person name="Sasikala C."/>
            <person name="Venkata Ramana C."/>
        </authorList>
    </citation>
    <scope>NUCLEOTIDE SEQUENCE [LARGE SCALE GENOMIC DNA]</scope>
    <source>
        <strain evidence="2 3">JC645</strain>
    </source>
</reference>
<dbReference type="Gene3D" id="3.90.550.10">
    <property type="entry name" value="Spore Coat Polysaccharide Biosynthesis Protein SpsA, Chain A"/>
    <property type="match status" value="1"/>
</dbReference>
<evidence type="ECO:0000259" key="1">
    <source>
        <dbReference type="Pfam" id="PF12804"/>
    </source>
</evidence>
<comment type="caution">
    <text evidence="2">The sequence shown here is derived from an EMBL/GenBank/DDBJ whole genome shotgun (WGS) entry which is preliminary data.</text>
</comment>
<dbReference type="RefSeq" id="WP_150073964.1">
    <property type="nucleotide sequence ID" value="NZ_VWOX01000001.1"/>
</dbReference>
<name>A0A5M6DH25_9BACT</name>
<dbReference type="GO" id="GO:0016779">
    <property type="term" value="F:nucleotidyltransferase activity"/>
    <property type="evidence" value="ECO:0007669"/>
    <property type="project" value="UniProtKB-ARBA"/>
</dbReference>
<dbReference type="Proteomes" id="UP000324479">
    <property type="component" value="Unassembled WGS sequence"/>
</dbReference>
<evidence type="ECO:0000313" key="2">
    <source>
        <dbReference type="EMBL" id="KAA5546857.1"/>
    </source>
</evidence>
<dbReference type="PANTHER" id="PTHR43777">
    <property type="entry name" value="MOLYBDENUM COFACTOR CYTIDYLYLTRANSFERASE"/>
    <property type="match status" value="1"/>
</dbReference>
<sequence length="198" mass="22124">MSSQAFFAIVPAAGDSRRMGRNKLMLPWQGRPILHHVLSAWRASDVDAVLAVVRADDDPVRSVCQELGVKVLCPTPRPRDMKESIQHGLRFLQEDAQPTSGDRFLIAPADMPRLSSDLINQVVRASNGRDEIVLPCFGEHLGHPVSLPWTLAADVFELPEHAGINRIVFEQRKFVLELPAAEILTDVDTPEDYRRLCD</sequence>
<proteinExistence type="predicted"/>
<feature type="domain" description="MobA-like NTP transferase" evidence="1">
    <location>
        <begin position="8"/>
        <end position="171"/>
    </location>
</feature>
<keyword evidence="2" id="KW-0808">Transferase</keyword>
<dbReference type="InterPro" id="IPR025877">
    <property type="entry name" value="MobA-like_NTP_Trfase"/>
</dbReference>
<dbReference type="EMBL" id="VWOX01000001">
    <property type="protein sequence ID" value="KAA5546857.1"/>
    <property type="molecule type" value="Genomic_DNA"/>
</dbReference>
<evidence type="ECO:0000313" key="3">
    <source>
        <dbReference type="Proteomes" id="UP000324479"/>
    </source>
</evidence>
<dbReference type="AlphaFoldDB" id="A0A5M6DH25"/>
<dbReference type="InterPro" id="IPR029044">
    <property type="entry name" value="Nucleotide-diphossugar_trans"/>
</dbReference>
<accession>A0A5M6DH25</accession>
<dbReference type="SUPFAM" id="SSF53448">
    <property type="entry name" value="Nucleotide-diphospho-sugar transferases"/>
    <property type="match status" value="1"/>
</dbReference>
<protein>
    <submittedName>
        <fullName evidence="2">Nucleotidyltransferase family protein</fullName>
    </submittedName>
</protein>
<dbReference type="CDD" id="cd04182">
    <property type="entry name" value="GT_2_like_f"/>
    <property type="match status" value="1"/>
</dbReference>
<dbReference type="PANTHER" id="PTHR43777:SF1">
    <property type="entry name" value="MOLYBDENUM COFACTOR CYTIDYLYLTRANSFERASE"/>
    <property type="match status" value="1"/>
</dbReference>
<dbReference type="Pfam" id="PF12804">
    <property type="entry name" value="NTP_transf_3"/>
    <property type="match status" value="1"/>
</dbReference>